<evidence type="ECO:0000313" key="4">
    <source>
        <dbReference type="Proteomes" id="UP000184608"/>
    </source>
</evidence>
<dbReference type="Pfam" id="PF00892">
    <property type="entry name" value="EamA"/>
    <property type="match status" value="2"/>
</dbReference>
<dbReference type="GO" id="GO:0016020">
    <property type="term" value="C:membrane"/>
    <property type="evidence" value="ECO:0007669"/>
    <property type="project" value="InterPro"/>
</dbReference>
<gene>
    <name evidence="3" type="primary">yhbE</name>
    <name evidence="3" type="ORF">VA7868_03340</name>
</gene>
<dbReference type="AlphaFoldDB" id="A0A1M5ZWD2"/>
<name>A0A1M5ZWD2_9VIBR</name>
<dbReference type="InterPro" id="IPR000620">
    <property type="entry name" value="EamA_dom"/>
</dbReference>
<feature type="transmembrane region" description="Helical" evidence="1">
    <location>
        <begin position="285"/>
        <end position="304"/>
    </location>
</feature>
<dbReference type="SUPFAM" id="SSF103481">
    <property type="entry name" value="Multidrug resistance efflux transporter EmrE"/>
    <property type="match status" value="1"/>
</dbReference>
<keyword evidence="1" id="KW-0812">Transmembrane</keyword>
<dbReference type="EMBL" id="FQXZ01000038">
    <property type="protein sequence ID" value="SHI28555.1"/>
    <property type="molecule type" value="Genomic_DNA"/>
</dbReference>
<evidence type="ECO:0000259" key="2">
    <source>
        <dbReference type="Pfam" id="PF00892"/>
    </source>
</evidence>
<feature type="transmembrane region" description="Helical" evidence="1">
    <location>
        <begin position="101"/>
        <end position="121"/>
    </location>
</feature>
<dbReference type="STRING" id="1216006.VA7868_03340"/>
<feature type="transmembrane region" description="Helical" evidence="1">
    <location>
        <begin position="7"/>
        <end position="28"/>
    </location>
</feature>
<sequence>MNASRGFIYGLFFSCTTALFWGMLAIALKLTADFTDPVTLTWFRFMVAGVIVLLLQQRKNKLIQFQGLSKKEWLRLALAATFLIINYTCYAWSLVYLTPEASQLCMQVSPLFLSLGGLIVFKEYISRMQWFCFACLFAGLVIFFHPVVEGGAEQETATLITGMLIILVSSLSWCCYALVQKSLFSRLDSSNILLFIYLFAMVVMLPFTSPAGLTRLSAEDMMIVLFCCLNTIIAYGAFAQALRYWETVQVSSVIAMTPVVTFLMIGLCVFMNWWPDVIHAASADWLSLAGMAMVVLSAISIQVLSKVNAKRKAIAQETDNMAGASAA</sequence>
<dbReference type="Proteomes" id="UP000184608">
    <property type="component" value="Unassembled WGS sequence"/>
</dbReference>
<feature type="transmembrane region" description="Helical" evidence="1">
    <location>
        <begin position="221"/>
        <end position="238"/>
    </location>
</feature>
<feature type="domain" description="EamA" evidence="2">
    <location>
        <begin position="161"/>
        <end position="264"/>
    </location>
</feature>
<evidence type="ECO:0000313" key="3">
    <source>
        <dbReference type="EMBL" id="SHI28555.1"/>
    </source>
</evidence>
<proteinExistence type="predicted"/>
<feature type="transmembrane region" description="Helical" evidence="1">
    <location>
        <begin position="250"/>
        <end position="273"/>
    </location>
</feature>
<dbReference type="PANTHER" id="PTHR22911:SF134">
    <property type="entry name" value="DMT FAMILY TRANSPORTER"/>
    <property type="match status" value="1"/>
</dbReference>
<organism evidence="3 4">
    <name type="scientific">Vibrio aerogenes CECT 7868</name>
    <dbReference type="NCBI Taxonomy" id="1216006"/>
    <lineage>
        <taxon>Bacteria</taxon>
        <taxon>Pseudomonadati</taxon>
        <taxon>Pseudomonadota</taxon>
        <taxon>Gammaproteobacteria</taxon>
        <taxon>Vibrionales</taxon>
        <taxon>Vibrionaceae</taxon>
        <taxon>Vibrio</taxon>
    </lineage>
</organism>
<dbReference type="PANTHER" id="PTHR22911">
    <property type="entry name" value="ACYL-MALONYL CONDENSING ENZYME-RELATED"/>
    <property type="match status" value="1"/>
</dbReference>
<feature type="transmembrane region" description="Helical" evidence="1">
    <location>
        <begin position="76"/>
        <end position="95"/>
    </location>
</feature>
<evidence type="ECO:0000256" key="1">
    <source>
        <dbReference type="SAM" id="Phobius"/>
    </source>
</evidence>
<keyword evidence="1" id="KW-0472">Membrane</keyword>
<keyword evidence="1" id="KW-1133">Transmembrane helix</keyword>
<feature type="transmembrane region" description="Helical" evidence="1">
    <location>
        <begin position="34"/>
        <end position="55"/>
    </location>
</feature>
<feature type="transmembrane region" description="Helical" evidence="1">
    <location>
        <begin position="159"/>
        <end position="179"/>
    </location>
</feature>
<feature type="transmembrane region" description="Helical" evidence="1">
    <location>
        <begin position="128"/>
        <end position="147"/>
    </location>
</feature>
<feature type="domain" description="EamA" evidence="2">
    <location>
        <begin position="9"/>
        <end position="143"/>
    </location>
</feature>
<dbReference type="InterPro" id="IPR037185">
    <property type="entry name" value="EmrE-like"/>
</dbReference>
<keyword evidence="4" id="KW-1185">Reference proteome</keyword>
<dbReference type="RefSeq" id="WP_073604968.1">
    <property type="nucleotide sequence ID" value="NZ_FQXZ01000038.1"/>
</dbReference>
<feature type="transmembrane region" description="Helical" evidence="1">
    <location>
        <begin position="191"/>
        <end position="209"/>
    </location>
</feature>
<accession>A0A1M5ZWD2</accession>
<reference evidence="3 4" key="1">
    <citation type="submission" date="2016-11" db="EMBL/GenBank/DDBJ databases">
        <authorList>
            <person name="Jaros S."/>
            <person name="Januszkiewicz K."/>
            <person name="Wedrychowicz H."/>
        </authorList>
    </citation>
    <scope>NUCLEOTIDE SEQUENCE [LARGE SCALE GENOMIC DNA]</scope>
    <source>
        <strain evidence="3 4">CECT 7868</strain>
    </source>
</reference>
<protein>
    <submittedName>
        <fullName evidence="3">Putative inner membrane transporter YhbE</fullName>
    </submittedName>
</protein>